<evidence type="ECO:0000313" key="3">
    <source>
        <dbReference type="Proteomes" id="UP001387293"/>
    </source>
</evidence>
<dbReference type="PROSITE" id="PS50943">
    <property type="entry name" value="HTH_CROC1"/>
    <property type="match status" value="1"/>
</dbReference>
<keyword evidence="3" id="KW-1185">Reference proteome</keyword>
<dbReference type="EMBL" id="JAPYKS010000018">
    <property type="protein sequence ID" value="MEI9411607.1"/>
    <property type="molecule type" value="Genomic_DNA"/>
</dbReference>
<feature type="domain" description="HTH cro/C1-type" evidence="1">
    <location>
        <begin position="62"/>
        <end position="116"/>
    </location>
</feature>
<protein>
    <submittedName>
        <fullName evidence="2">Helix-turn-helix transcriptional regulator</fullName>
    </submittedName>
</protein>
<dbReference type="CDD" id="cd00093">
    <property type="entry name" value="HTH_XRE"/>
    <property type="match status" value="1"/>
</dbReference>
<sequence>MNNVAYVTTPGGEELAILPRSELEALRESLEHAQALGGFRAGQLPGLTPDEARALVGAVSPLAFWRRYRKQTQAVLAASVGVTQNYLSDIENGKRGGDVTLWLRIARALELPIESLVDDGD</sequence>
<name>A0ABU8L1T1_9HYPH</name>
<gene>
    <name evidence="2" type="ORF">O7A60_22955</name>
</gene>
<dbReference type="Gene3D" id="1.10.260.40">
    <property type="entry name" value="lambda repressor-like DNA-binding domains"/>
    <property type="match status" value="1"/>
</dbReference>
<reference evidence="2 3" key="1">
    <citation type="submission" date="2022-12" db="EMBL/GenBank/DDBJ databases">
        <authorList>
            <person name="Muema E."/>
        </authorList>
    </citation>
    <scope>NUCLEOTIDE SEQUENCE [LARGE SCALE GENOMIC DNA]</scope>
    <source>
        <strain evidence="3">1326</strain>
    </source>
</reference>
<evidence type="ECO:0000259" key="1">
    <source>
        <dbReference type="PROSITE" id="PS50943"/>
    </source>
</evidence>
<dbReference type="RefSeq" id="WP_337108113.1">
    <property type="nucleotide sequence ID" value="NZ_JAPYKS010000018.1"/>
</dbReference>
<dbReference type="SUPFAM" id="SSF47413">
    <property type="entry name" value="lambda repressor-like DNA-binding domains"/>
    <property type="match status" value="1"/>
</dbReference>
<comment type="caution">
    <text evidence="2">The sequence shown here is derived from an EMBL/GenBank/DDBJ whole genome shotgun (WGS) entry which is preliminary data.</text>
</comment>
<dbReference type="SMART" id="SM00530">
    <property type="entry name" value="HTH_XRE"/>
    <property type="match status" value="1"/>
</dbReference>
<evidence type="ECO:0000313" key="2">
    <source>
        <dbReference type="EMBL" id="MEI9411607.1"/>
    </source>
</evidence>
<dbReference type="Proteomes" id="UP001387293">
    <property type="component" value="Unassembled WGS sequence"/>
</dbReference>
<proteinExistence type="predicted"/>
<dbReference type="Pfam" id="PF01381">
    <property type="entry name" value="HTH_3"/>
    <property type="match status" value="1"/>
</dbReference>
<organism evidence="2 3">
    <name type="scientific">Mesorhizobium salmacidum</name>
    <dbReference type="NCBI Taxonomy" id="3015171"/>
    <lineage>
        <taxon>Bacteria</taxon>
        <taxon>Pseudomonadati</taxon>
        <taxon>Pseudomonadota</taxon>
        <taxon>Alphaproteobacteria</taxon>
        <taxon>Hyphomicrobiales</taxon>
        <taxon>Phyllobacteriaceae</taxon>
        <taxon>Mesorhizobium</taxon>
    </lineage>
</organism>
<accession>A0ABU8L1T1</accession>
<dbReference type="InterPro" id="IPR010982">
    <property type="entry name" value="Lambda_DNA-bd_dom_sf"/>
</dbReference>
<dbReference type="InterPro" id="IPR001387">
    <property type="entry name" value="Cro/C1-type_HTH"/>
</dbReference>